<evidence type="ECO:0000313" key="2">
    <source>
        <dbReference type="EMBL" id="KPQ32102.1"/>
    </source>
</evidence>
<dbReference type="PANTHER" id="PTHR47992">
    <property type="entry name" value="PROTEIN PHOSPHATASE"/>
    <property type="match status" value="1"/>
</dbReference>
<dbReference type="Pfam" id="PF13672">
    <property type="entry name" value="PP2C_2"/>
    <property type="match status" value="1"/>
</dbReference>
<proteinExistence type="predicted"/>
<dbReference type="InterPro" id="IPR015655">
    <property type="entry name" value="PP2C"/>
</dbReference>
<dbReference type="SMART" id="SM00332">
    <property type="entry name" value="PP2Cc"/>
    <property type="match status" value="1"/>
</dbReference>
<dbReference type="SMART" id="SM00331">
    <property type="entry name" value="PP2C_SIG"/>
    <property type="match status" value="1"/>
</dbReference>
<dbReference type="Proteomes" id="UP000050465">
    <property type="component" value="Unassembled WGS sequence"/>
</dbReference>
<protein>
    <submittedName>
        <fullName evidence="2">Protein phosphatase</fullName>
    </submittedName>
</protein>
<organism evidence="2 3">
    <name type="scientific">Phormidesmis priestleyi Ana</name>
    <dbReference type="NCBI Taxonomy" id="1666911"/>
    <lineage>
        <taxon>Bacteria</taxon>
        <taxon>Bacillati</taxon>
        <taxon>Cyanobacteriota</taxon>
        <taxon>Cyanophyceae</taxon>
        <taxon>Leptolyngbyales</taxon>
        <taxon>Leptolyngbyaceae</taxon>
        <taxon>Phormidesmis</taxon>
    </lineage>
</organism>
<dbReference type="Gene3D" id="3.60.40.10">
    <property type="entry name" value="PPM-type phosphatase domain"/>
    <property type="match status" value="1"/>
</dbReference>
<evidence type="ECO:0000259" key="1">
    <source>
        <dbReference type="PROSITE" id="PS51746"/>
    </source>
</evidence>
<evidence type="ECO:0000313" key="3">
    <source>
        <dbReference type="Proteomes" id="UP000050465"/>
    </source>
</evidence>
<sequence length="264" mass="28801">MGEQMSAFVSVVAFTHQGKVRKQNEDTIAIAQWIRNRPMLRPEVSQHSLEHPFVGMVADGMGGHAAGEVASQFVIDRLTDAAPAFVSEERISAQIRDANKALFDLMASQSSTTGMGTTVAGLAITSENVFIFNVGDSRVYREQYGYLKQLTVDDSGGGRTSYGEESEVKTGLLSQALGGASQFIEIRPHVREEELLDNQRYLVCSDGLSDMVDIDTLEECLADSDVESIKNLFGKALEGGGRDNISILIIRTHLRDKKDIALAD</sequence>
<feature type="domain" description="PPM-type phosphatase" evidence="1">
    <location>
        <begin position="10"/>
        <end position="252"/>
    </location>
</feature>
<dbReference type="InterPro" id="IPR036457">
    <property type="entry name" value="PPM-type-like_dom_sf"/>
</dbReference>
<dbReference type="AlphaFoldDB" id="A0A0P7ZHB9"/>
<dbReference type="EMBL" id="LJZR01000069">
    <property type="protein sequence ID" value="KPQ32102.1"/>
    <property type="molecule type" value="Genomic_DNA"/>
</dbReference>
<dbReference type="SUPFAM" id="SSF81606">
    <property type="entry name" value="PP2C-like"/>
    <property type="match status" value="1"/>
</dbReference>
<name>A0A0P7ZHB9_9CYAN</name>
<dbReference type="InterPro" id="IPR001932">
    <property type="entry name" value="PPM-type_phosphatase-like_dom"/>
</dbReference>
<dbReference type="STRING" id="1666911.HLUCCA11_22335"/>
<dbReference type="PROSITE" id="PS51746">
    <property type="entry name" value="PPM_2"/>
    <property type="match status" value="1"/>
</dbReference>
<accession>A0A0P7ZHB9</accession>
<comment type="caution">
    <text evidence="2">The sequence shown here is derived from an EMBL/GenBank/DDBJ whole genome shotgun (WGS) entry which is preliminary data.</text>
</comment>
<gene>
    <name evidence="2" type="ORF">HLUCCA11_22335</name>
</gene>
<dbReference type="CDD" id="cd00143">
    <property type="entry name" value="PP2Cc"/>
    <property type="match status" value="1"/>
</dbReference>
<dbReference type="GO" id="GO:0004722">
    <property type="term" value="F:protein serine/threonine phosphatase activity"/>
    <property type="evidence" value="ECO:0007669"/>
    <property type="project" value="InterPro"/>
</dbReference>
<reference evidence="2 3" key="1">
    <citation type="submission" date="2015-09" db="EMBL/GenBank/DDBJ databases">
        <title>Identification and resolution of microdiversity through metagenomic sequencing of parallel consortia.</title>
        <authorList>
            <person name="Nelson W.C."/>
            <person name="Romine M.F."/>
            <person name="Lindemann S.R."/>
        </authorList>
    </citation>
    <scope>NUCLEOTIDE SEQUENCE [LARGE SCALE GENOMIC DNA]</scope>
    <source>
        <strain evidence="2">Ana</strain>
    </source>
</reference>